<feature type="transmembrane region" description="Helical" evidence="1">
    <location>
        <begin position="39"/>
        <end position="60"/>
    </location>
</feature>
<sequence>MDDANKVAFYTALVVGVPIILLSYRCIFILARKEYRKNAFCRIFIASLVSNSLVYIQLMLNLRVPGMGWFPGWILSFK</sequence>
<keyword evidence="1" id="KW-1133">Transmembrane helix</keyword>
<feature type="non-terminal residue" evidence="2">
    <location>
        <position position="78"/>
    </location>
</feature>
<proteinExistence type="predicted"/>
<accession>A0AAV5SHV2</accession>
<evidence type="ECO:0008006" key="4">
    <source>
        <dbReference type="Google" id="ProtNLM"/>
    </source>
</evidence>
<feature type="transmembrane region" description="Helical" evidence="1">
    <location>
        <begin position="7"/>
        <end position="27"/>
    </location>
</feature>
<name>A0AAV5SHV2_9BILA</name>
<protein>
    <recommendedName>
        <fullName evidence="4">Serpentine receptor class gamma</fullName>
    </recommendedName>
</protein>
<keyword evidence="3" id="KW-1185">Reference proteome</keyword>
<reference evidence="2" key="1">
    <citation type="submission" date="2023-10" db="EMBL/GenBank/DDBJ databases">
        <title>Genome assembly of Pristionchus species.</title>
        <authorList>
            <person name="Yoshida K."/>
            <person name="Sommer R.J."/>
        </authorList>
    </citation>
    <scope>NUCLEOTIDE SEQUENCE</scope>
    <source>
        <strain evidence="2">RS0144</strain>
    </source>
</reference>
<keyword evidence="1" id="KW-0472">Membrane</keyword>
<comment type="caution">
    <text evidence="2">The sequence shown here is derived from an EMBL/GenBank/DDBJ whole genome shotgun (WGS) entry which is preliminary data.</text>
</comment>
<dbReference type="EMBL" id="BTSX01000002">
    <property type="protein sequence ID" value="GMS82932.1"/>
    <property type="molecule type" value="Genomic_DNA"/>
</dbReference>
<dbReference type="AlphaFoldDB" id="A0AAV5SHV2"/>
<organism evidence="2 3">
    <name type="scientific">Pristionchus entomophagus</name>
    <dbReference type="NCBI Taxonomy" id="358040"/>
    <lineage>
        <taxon>Eukaryota</taxon>
        <taxon>Metazoa</taxon>
        <taxon>Ecdysozoa</taxon>
        <taxon>Nematoda</taxon>
        <taxon>Chromadorea</taxon>
        <taxon>Rhabditida</taxon>
        <taxon>Rhabditina</taxon>
        <taxon>Diplogasteromorpha</taxon>
        <taxon>Diplogasteroidea</taxon>
        <taxon>Neodiplogasteridae</taxon>
        <taxon>Pristionchus</taxon>
    </lineage>
</organism>
<evidence type="ECO:0000256" key="1">
    <source>
        <dbReference type="SAM" id="Phobius"/>
    </source>
</evidence>
<evidence type="ECO:0000313" key="3">
    <source>
        <dbReference type="Proteomes" id="UP001432027"/>
    </source>
</evidence>
<dbReference type="Proteomes" id="UP001432027">
    <property type="component" value="Unassembled WGS sequence"/>
</dbReference>
<evidence type="ECO:0000313" key="2">
    <source>
        <dbReference type="EMBL" id="GMS82932.1"/>
    </source>
</evidence>
<gene>
    <name evidence="2" type="ORF">PENTCL1PPCAC_5107</name>
</gene>
<keyword evidence="1" id="KW-0812">Transmembrane</keyword>